<feature type="compositionally biased region" description="Low complexity" evidence="1">
    <location>
        <begin position="88"/>
        <end position="97"/>
    </location>
</feature>
<name>A0AAD2PUL9_9STRA</name>
<proteinExistence type="predicted"/>
<accession>A0AAD2PUL9</accession>
<evidence type="ECO:0000313" key="2">
    <source>
        <dbReference type="EMBL" id="CAJ1951230.1"/>
    </source>
</evidence>
<dbReference type="Proteomes" id="UP001295423">
    <property type="component" value="Unassembled WGS sequence"/>
</dbReference>
<evidence type="ECO:0000313" key="3">
    <source>
        <dbReference type="Proteomes" id="UP001295423"/>
    </source>
</evidence>
<evidence type="ECO:0000256" key="1">
    <source>
        <dbReference type="SAM" id="MobiDB-lite"/>
    </source>
</evidence>
<reference evidence="2" key="1">
    <citation type="submission" date="2023-08" db="EMBL/GenBank/DDBJ databases">
        <authorList>
            <person name="Audoor S."/>
            <person name="Bilcke G."/>
        </authorList>
    </citation>
    <scope>NUCLEOTIDE SEQUENCE</scope>
</reference>
<dbReference type="EMBL" id="CAKOGP040001781">
    <property type="protein sequence ID" value="CAJ1951230.1"/>
    <property type="molecule type" value="Genomic_DNA"/>
</dbReference>
<protein>
    <submittedName>
        <fullName evidence="2">Uncharacterized protein</fullName>
    </submittedName>
</protein>
<feature type="compositionally biased region" description="Basic and acidic residues" evidence="1">
    <location>
        <begin position="315"/>
        <end position="326"/>
    </location>
</feature>
<organism evidence="2 3">
    <name type="scientific">Cylindrotheca closterium</name>
    <dbReference type="NCBI Taxonomy" id="2856"/>
    <lineage>
        <taxon>Eukaryota</taxon>
        <taxon>Sar</taxon>
        <taxon>Stramenopiles</taxon>
        <taxon>Ochrophyta</taxon>
        <taxon>Bacillariophyta</taxon>
        <taxon>Bacillariophyceae</taxon>
        <taxon>Bacillariophycidae</taxon>
        <taxon>Bacillariales</taxon>
        <taxon>Bacillariaceae</taxon>
        <taxon>Cylindrotheca</taxon>
    </lineage>
</organism>
<dbReference type="AlphaFoldDB" id="A0AAD2PUL9"/>
<keyword evidence="3" id="KW-1185">Reference proteome</keyword>
<feature type="compositionally biased region" description="Low complexity" evidence="1">
    <location>
        <begin position="108"/>
        <end position="131"/>
    </location>
</feature>
<feature type="region of interest" description="Disordered" evidence="1">
    <location>
        <begin position="315"/>
        <end position="396"/>
    </location>
</feature>
<feature type="region of interest" description="Disordered" evidence="1">
    <location>
        <begin position="205"/>
        <end position="230"/>
    </location>
</feature>
<feature type="compositionally biased region" description="Low complexity" evidence="1">
    <location>
        <begin position="344"/>
        <end position="359"/>
    </location>
</feature>
<gene>
    <name evidence="2" type="ORF">CYCCA115_LOCUS12970</name>
</gene>
<sequence>MSTVEDSKPAAAAAAAATGKNALLARIQAAKAKSQQNSVKPAPTAAAAAPADLLDFGTPAPAPAATTATAGDFDLLGGMEATAPTPPAAASAATPAAGDLSTFESLMASTTTPQPNSSPTTTTTATTTPEPAAVPAPPQIDEDLLASLPPEEREALLAEQRQIWEEIERKKAAAPKPLTGAAAKAAAFNQRSAASVANVVDTPAFARPPAPKTPPRSNVSAGSSNTVNLGDGDVPLHGSGQTDKAIKDGTALVVQCMSCNNWMQVTGEANLMLCPVCGVVCPVEKTGATADMTTAAQVAADQQLAEELQKEEYKQVSNYRDRRRTENAAAGGAPGGQSWMDWIAGTPTAAPGTAAGATARSPTNNAAASPRSPNERQGLIAGNSGNGGNGNGGARVAQQPQSLFACVADSITTAAEQMTGIQLSEDKEGNVHGVDSSSLLI</sequence>
<feature type="compositionally biased region" description="Polar residues" evidence="1">
    <location>
        <begin position="215"/>
        <end position="228"/>
    </location>
</feature>
<feature type="region of interest" description="Disordered" evidence="1">
    <location>
        <begin position="76"/>
        <end position="137"/>
    </location>
</feature>
<feature type="compositionally biased region" description="Gly residues" evidence="1">
    <location>
        <begin position="384"/>
        <end position="393"/>
    </location>
</feature>
<comment type="caution">
    <text evidence="2">The sequence shown here is derived from an EMBL/GenBank/DDBJ whole genome shotgun (WGS) entry which is preliminary data.</text>
</comment>